<proteinExistence type="predicted"/>
<name>U7UYS6_9MICC</name>
<sequence>MRGHCIFLSAGPARWGYSHCVPRTPSNAGFTVPVSKILTKRRLPSSFRCGSRR</sequence>
<dbReference type="EMBL" id="AXZG01000068">
    <property type="protein sequence ID" value="ERT64054.1"/>
    <property type="molecule type" value="Genomic_DNA"/>
</dbReference>
<organism evidence="1 2">
    <name type="scientific">Rothia aeria F0184</name>
    <dbReference type="NCBI Taxonomy" id="888019"/>
    <lineage>
        <taxon>Bacteria</taxon>
        <taxon>Bacillati</taxon>
        <taxon>Actinomycetota</taxon>
        <taxon>Actinomycetes</taxon>
        <taxon>Micrococcales</taxon>
        <taxon>Micrococcaceae</taxon>
        <taxon>Rothia</taxon>
    </lineage>
</organism>
<dbReference type="AlphaFoldDB" id="U7UYS6"/>
<comment type="caution">
    <text evidence="1">The sequence shown here is derived from an EMBL/GenBank/DDBJ whole genome shotgun (WGS) entry which is preliminary data.</text>
</comment>
<evidence type="ECO:0000313" key="1">
    <source>
        <dbReference type="EMBL" id="ERT64054.1"/>
    </source>
</evidence>
<protein>
    <submittedName>
        <fullName evidence="1">Uncharacterized protein</fullName>
    </submittedName>
</protein>
<dbReference type="Proteomes" id="UP000017174">
    <property type="component" value="Unassembled WGS sequence"/>
</dbReference>
<accession>U7UYS6</accession>
<gene>
    <name evidence="1" type="ORF">HMPREF0742_02429</name>
</gene>
<dbReference type="HOGENOM" id="CLU_3065837_0_0_11"/>
<evidence type="ECO:0000313" key="2">
    <source>
        <dbReference type="Proteomes" id="UP000017174"/>
    </source>
</evidence>
<reference evidence="1 2" key="1">
    <citation type="submission" date="2013-08" db="EMBL/GenBank/DDBJ databases">
        <authorList>
            <person name="Weinstock G."/>
            <person name="Sodergren E."/>
            <person name="Wylie T."/>
            <person name="Fulton L."/>
            <person name="Fulton R."/>
            <person name="Fronick C."/>
            <person name="O'Laughlin M."/>
            <person name="Godfrey J."/>
            <person name="Miner T."/>
            <person name="Herter B."/>
            <person name="Appelbaum E."/>
            <person name="Cordes M."/>
            <person name="Lek S."/>
            <person name="Wollam A."/>
            <person name="Pepin K.H."/>
            <person name="Palsikar V.B."/>
            <person name="Mitreva M."/>
            <person name="Wilson R.K."/>
        </authorList>
    </citation>
    <scope>NUCLEOTIDE SEQUENCE [LARGE SCALE GENOMIC DNA]</scope>
    <source>
        <strain evidence="1 2">F0184</strain>
    </source>
</reference>